<evidence type="ECO:0008006" key="3">
    <source>
        <dbReference type="Google" id="ProtNLM"/>
    </source>
</evidence>
<name>A0A1Z4LUW4_9CYAN</name>
<keyword evidence="2" id="KW-1185">Reference proteome</keyword>
<dbReference type="Proteomes" id="UP000218418">
    <property type="component" value="Chromosome"/>
</dbReference>
<dbReference type="EMBL" id="AP018227">
    <property type="protein sequence ID" value="BAY85003.1"/>
    <property type="molecule type" value="Genomic_DNA"/>
</dbReference>
<organism evidence="1 2">
    <name type="scientific">Calothrix parasitica NIES-267</name>
    <dbReference type="NCBI Taxonomy" id="1973488"/>
    <lineage>
        <taxon>Bacteria</taxon>
        <taxon>Bacillati</taxon>
        <taxon>Cyanobacteriota</taxon>
        <taxon>Cyanophyceae</taxon>
        <taxon>Nostocales</taxon>
        <taxon>Calotrichaceae</taxon>
        <taxon>Calothrix</taxon>
    </lineage>
</organism>
<evidence type="ECO:0000313" key="2">
    <source>
        <dbReference type="Proteomes" id="UP000218418"/>
    </source>
</evidence>
<dbReference type="AlphaFoldDB" id="A0A1Z4LUW4"/>
<gene>
    <name evidence="1" type="ORF">NIES267_45010</name>
</gene>
<sequence>MSFESIPEILEQLQLEALYKQQPLQRLLDCWQEVVGKDASVHTQPISIERDILWVATSGAAWSQNLTFERQRLLKKLNKKLLTPLVDIRFSTARWQHTKKKSSSQLIVSSREHPSYLENSLNQNQNLDRQPKSPDTAFSNWAQAIKTRHSNLPLCPNCQSPTPEGELQRWGICSICAARSF</sequence>
<accession>A0A1Z4LUW4</accession>
<dbReference type="InterPro" id="IPR007922">
    <property type="entry name" value="DciA-like"/>
</dbReference>
<dbReference type="OrthoDB" id="511752at2"/>
<dbReference type="Pfam" id="PF05258">
    <property type="entry name" value="DciA"/>
    <property type="match status" value="1"/>
</dbReference>
<proteinExistence type="predicted"/>
<protein>
    <recommendedName>
        <fullName evidence="3">RNA-binding protein containing Zn ribbon</fullName>
    </recommendedName>
</protein>
<reference evidence="1 2" key="1">
    <citation type="submission" date="2017-06" db="EMBL/GenBank/DDBJ databases">
        <title>Genome sequencing of cyanobaciteial culture collection at National Institute for Environmental Studies (NIES).</title>
        <authorList>
            <person name="Hirose Y."/>
            <person name="Shimura Y."/>
            <person name="Fujisawa T."/>
            <person name="Nakamura Y."/>
            <person name="Kawachi M."/>
        </authorList>
    </citation>
    <scope>NUCLEOTIDE SEQUENCE [LARGE SCALE GENOMIC DNA]</scope>
    <source>
        <strain evidence="1 2">NIES-267</strain>
    </source>
</reference>
<dbReference type="PANTHER" id="PTHR36456">
    <property type="entry name" value="UPF0232 PROTEIN SCO3875"/>
    <property type="match status" value="1"/>
</dbReference>
<dbReference type="PANTHER" id="PTHR36456:SF1">
    <property type="entry name" value="UPF0232 PROTEIN SCO3875"/>
    <property type="match status" value="1"/>
</dbReference>
<evidence type="ECO:0000313" key="1">
    <source>
        <dbReference type="EMBL" id="BAY85003.1"/>
    </source>
</evidence>